<evidence type="ECO:0000313" key="2">
    <source>
        <dbReference type="EMBL" id="SVC29003.1"/>
    </source>
</evidence>
<feature type="transmembrane region" description="Helical" evidence="1">
    <location>
        <begin position="37"/>
        <end position="58"/>
    </location>
</feature>
<gene>
    <name evidence="2" type="ORF">METZ01_LOCUS281857</name>
</gene>
<feature type="transmembrane region" description="Helical" evidence="1">
    <location>
        <begin position="70"/>
        <end position="90"/>
    </location>
</feature>
<dbReference type="AlphaFoldDB" id="A0A382KZR2"/>
<keyword evidence="1" id="KW-0472">Membrane</keyword>
<reference evidence="2" key="1">
    <citation type="submission" date="2018-05" db="EMBL/GenBank/DDBJ databases">
        <authorList>
            <person name="Lanie J.A."/>
            <person name="Ng W.-L."/>
            <person name="Kazmierczak K.M."/>
            <person name="Andrzejewski T.M."/>
            <person name="Davidsen T.M."/>
            <person name="Wayne K.J."/>
            <person name="Tettelin H."/>
            <person name="Glass J.I."/>
            <person name="Rusch D."/>
            <person name="Podicherti R."/>
            <person name="Tsui H.-C.T."/>
            <person name="Winkler M.E."/>
        </authorList>
    </citation>
    <scope>NUCLEOTIDE SEQUENCE</scope>
</reference>
<keyword evidence="1" id="KW-0812">Transmembrane</keyword>
<protein>
    <recommendedName>
        <fullName evidence="3">Histidine kinase N-terminal 7TM region domain-containing protein</fullName>
    </recommendedName>
</protein>
<proteinExistence type="predicted"/>
<name>A0A382KZR2_9ZZZZ</name>
<dbReference type="EMBL" id="UINC01083366">
    <property type="protein sequence ID" value="SVC29003.1"/>
    <property type="molecule type" value="Genomic_DNA"/>
</dbReference>
<accession>A0A382KZR2</accession>
<evidence type="ECO:0008006" key="3">
    <source>
        <dbReference type="Google" id="ProtNLM"/>
    </source>
</evidence>
<evidence type="ECO:0000256" key="1">
    <source>
        <dbReference type="SAM" id="Phobius"/>
    </source>
</evidence>
<feature type="transmembrane region" description="Helical" evidence="1">
    <location>
        <begin position="97"/>
        <end position="115"/>
    </location>
</feature>
<sequence>MYSFSSIILPVVATIINSIIFGYVASNSKSNKISHAYLIFLTFTALYIIFDCIIIQAFNSIEIKDIIVKIQALFWMPLATLFLNFTYLFLRKQRDKIFYFFAICTITSLFITLFSDKVLLGFKEFNFGTEGFTGPWFLPISFVVIIPPAVYALYLIGIEGRVFNLGKNKKLDKREPHLALQLRILFFGSVICLIIAVTTNIIIDEILGYSGKVHLASLS</sequence>
<organism evidence="2">
    <name type="scientific">marine metagenome</name>
    <dbReference type="NCBI Taxonomy" id="408172"/>
    <lineage>
        <taxon>unclassified sequences</taxon>
        <taxon>metagenomes</taxon>
        <taxon>ecological metagenomes</taxon>
    </lineage>
</organism>
<feature type="non-terminal residue" evidence="2">
    <location>
        <position position="219"/>
    </location>
</feature>
<feature type="transmembrane region" description="Helical" evidence="1">
    <location>
        <begin position="6"/>
        <end position="25"/>
    </location>
</feature>
<feature type="transmembrane region" description="Helical" evidence="1">
    <location>
        <begin position="178"/>
        <end position="203"/>
    </location>
</feature>
<feature type="transmembrane region" description="Helical" evidence="1">
    <location>
        <begin position="135"/>
        <end position="157"/>
    </location>
</feature>
<keyword evidence="1" id="KW-1133">Transmembrane helix</keyword>